<dbReference type="PANTHER" id="PTHR28093">
    <property type="entry name" value="MORPHOGENESIS-RELATED PROTEIN MSB1"/>
    <property type="match status" value="1"/>
</dbReference>
<feature type="compositionally biased region" description="Low complexity" evidence="1">
    <location>
        <begin position="970"/>
        <end position="997"/>
    </location>
</feature>
<feature type="domain" description="Meiotically up-regulated protein Msb1/Mug8" evidence="2">
    <location>
        <begin position="37"/>
        <end position="437"/>
    </location>
</feature>
<feature type="compositionally biased region" description="Basic and acidic residues" evidence="1">
    <location>
        <begin position="473"/>
        <end position="490"/>
    </location>
</feature>
<accession>A0A8J5Q855</accession>
<sequence length="1215" mass="135336">MTVATSDIQLPKLPDSQYAPTNDLTTFVDAGIIHPDQFTRKNLRAIIHIITQDLKKRGTKTSYIFLPFRSKVNDYKLEEALTILFPKGQLINCEDNDAYVESLLSNFNEFTLVSILKYIWSRLPNNEIIGWDVYLEFKRREKEQGYPKKAFLTIMPKCLSSPAHASIVYDFLDLLLGIISNSQYNYLSGRKISKMASFWAFNPMKRSLTSQQEFDFIEGIEMWRNSTNALFHLVLSFLRSMLPENDMETIKLPKALQSLLVSNQYPPSDEKEALRDMITIPCVSLETTIPSKDPFELIEKVTKNLSFDKKDAFLSIENYTILKNIFSKKSTKEIVGTLTDESQRIIGRLTSKPIQSNYNLYPGWYVPSEEEEEEEDSDKPIDSKITIRDVSIQDYYIWTWLASLSSDQPSKAKQLFGRSLVVEANLLGFQKWIVITEKTMHIEEDTKSKIHQKHITMDYKRDTLPPLPPPVPVEKDHQKPPPPPVEKDNFKSNVLPPIPQEDQNTPNLTSSHTFAPPKVYHFDDDDEFSDQSFSDEFSYIFSSKSLLSIDPNETKSSEPSKPLPEIAQEQDAHQAPLVSSRDISSAYRFLKSTPEVIPKTKNPVVRKAPPTLLDPEVIMKAEPKKSNMVQGGNEKRDSDDSINASYEAYHAAAERQKSSIKDNDYYGTGERILPSPESQISASSQLSEEVIKKQQKTEEKQVDEEQFKKGQKKAQLAQIAAATAAGFPFAFLPSDKPPPPPEKAVETARAVSDMLKTTPFIIQVPETSSKNIIESTIEMELPPSQQSSGENSDSTIIQDSSISVADSPSPPPPPPPKDTSMITTPKRSAKRLIVPELPPPNLDLSPPRMDIESNSMGFVASPIPDTIAEFPSGARTSHGSSSTDEKSYISYSPPKSPQRRSYSPRSPSPPMSPEHHRLQQGHKVQSSPDESPESYTTANSGSPEKLLPAPMGGQMIPKRRSGVPAGYFGPQQSPLSQQQYQSHPATPQQQHQQQQVPPRRRYSGVPSGFVSPPVQQQHHQQQQGGYLGPATPHPKASVPIGYSMSTPPQPGYMTTPPLPRAASPSRDQIHYVYPHQQPAGYRPNGSNMNAFSLAYMQPPPAMMGRSGSPFKAVPHPQYPQQQQQQHQQHPYQYGSPKYNSASSPSLRGGAGGLKSPSMQRRNVSGGNVQRVGGMGGMGGGGADMYMIPVGGKHNKNTNVNKADLRSAFISGSFGI</sequence>
<dbReference type="AlphaFoldDB" id="A0A8J5Q855"/>
<feature type="compositionally biased region" description="Polar residues" evidence="1">
    <location>
        <begin position="922"/>
        <end position="942"/>
    </location>
</feature>
<feature type="region of interest" description="Disordered" evidence="1">
    <location>
        <begin position="767"/>
        <end position="1032"/>
    </location>
</feature>
<proteinExistence type="predicted"/>
<feature type="compositionally biased region" description="Low complexity" evidence="1">
    <location>
        <begin position="1114"/>
        <end position="1133"/>
    </location>
</feature>
<organism evidence="3 4">
    <name type="scientific">[Candida] subhashii</name>
    <dbReference type="NCBI Taxonomy" id="561895"/>
    <lineage>
        <taxon>Eukaryota</taxon>
        <taxon>Fungi</taxon>
        <taxon>Dikarya</taxon>
        <taxon>Ascomycota</taxon>
        <taxon>Saccharomycotina</taxon>
        <taxon>Pichiomycetes</taxon>
        <taxon>Debaryomycetaceae</taxon>
        <taxon>Spathaspora</taxon>
    </lineage>
</organism>
<feature type="compositionally biased region" description="Low complexity" evidence="1">
    <location>
        <begin position="888"/>
        <end position="905"/>
    </location>
</feature>
<dbReference type="InterPro" id="IPR037508">
    <property type="entry name" value="Msb1/Mug8"/>
</dbReference>
<gene>
    <name evidence="3" type="ORF">J8A68_005111</name>
</gene>
<feature type="region of interest" description="Disordered" evidence="1">
    <location>
        <begin position="460"/>
        <end position="512"/>
    </location>
</feature>
<evidence type="ECO:0000256" key="1">
    <source>
        <dbReference type="SAM" id="MobiDB-lite"/>
    </source>
</evidence>
<feature type="compositionally biased region" description="Polar residues" evidence="1">
    <location>
        <begin position="676"/>
        <end position="687"/>
    </location>
</feature>
<evidence type="ECO:0000313" key="3">
    <source>
        <dbReference type="EMBL" id="KAG7661416.1"/>
    </source>
</evidence>
<comment type="caution">
    <text evidence="3">The sequence shown here is derived from an EMBL/GenBank/DDBJ whole genome shotgun (WGS) entry which is preliminary data.</text>
</comment>
<dbReference type="PANTHER" id="PTHR28093:SF1">
    <property type="entry name" value="MORPHOGENESIS-RELATED PROTEIN MSB1"/>
    <property type="match status" value="1"/>
</dbReference>
<feature type="region of interest" description="Disordered" evidence="1">
    <location>
        <begin position="601"/>
        <end position="710"/>
    </location>
</feature>
<feature type="region of interest" description="Disordered" evidence="1">
    <location>
        <begin position="549"/>
        <end position="580"/>
    </location>
</feature>
<dbReference type="EMBL" id="JAGSYN010000220">
    <property type="protein sequence ID" value="KAG7661416.1"/>
    <property type="molecule type" value="Genomic_DNA"/>
</dbReference>
<reference evidence="3 4" key="1">
    <citation type="journal article" date="2021" name="DNA Res.">
        <title>Genome analysis of Candida subhashii reveals its hybrid nature and dual mitochondrial genome conformations.</title>
        <authorList>
            <person name="Mixao V."/>
            <person name="Hegedusova E."/>
            <person name="Saus E."/>
            <person name="Pryszcz L.P."/>
            <person name="Cillingova A."/>
            <person name="Nosek J."/>
            <person name="Gabaldon T."/>
        </authorList>
    </citation>
    <scope>NUCLEOTIDE SEQUENCE [LARGE SCALE GENOMIC DNA]</scope>
    <source>
        <strain evidence="3 4">CBS 10753</strain>
    </source>
</reference>
<dbReference type="Proteomes" id="UP000694255">
    <property type="component" value="Unassembled WGS sequence"/>
</dbReference>
<feature type="compositionally biased region" description="Basic and acidic residues" evidence="1">
    <location>
        <begin position="652"/>
        <end position="664"/>
    </location>
</feature>
<dbReference type="RefSeq" id="XP_049261649.1">
    <property type="nucleotide sequence ID" value="XM_049409142.1"/>
</dbReference>
<dbReference type="CDD" id="cd04401">
    <property type="entry name" value="RhoGAP_fMSB1"/>
    <property type="match status" value="1"/>
</dbReference>
<evidence type="ECO:0000259" key="2">
    <source>
        <dbReference type="Pfam" id="PF08101"/>
    </source>
</evidence>
<dbReference type="OrthoDB" id="3362494at2759"/>
<protein>
    <submittedName>
        <fullName evidence="3">MSB1</fullName>
    </submittedName>
</protein>
<feature type="compositionally biased region" description="Basic and acidic residues" evidence="1">
    <location>
        <begin position="689"/>
        <end position="708"/>
    </location>
</feature>
<evidence type="ECO:0000313" key="4">
    <source>
        <dbReference type="Proteomes" id="UP000694255"/>
    </source>
</evidence>
<dbReference type="Pfam" id="PF08101">
    <property type="entry name" value="Msb1-Mug8_dom"/>
    <property type="match status" value="1"/>
</dbReference>
<keyword evidence="4" id="KW-1185">Reference proteome</keyword>
<name>A0A8J5Q855_9ASCO</name>
<feature type="region of interest" description="Disordered" evidence="1">
    <location>
        <begin position="1100"/>
        <end position="1175"/>
    </location>
</feature>
<dbReference type="GeneID" id="73471911"/>
<feature type="compositionally biased region" description="Polar residues" evidence="1">
    <location>
        <begin position="1156"/>
        <end position="1167"/>
    </location>
</feature>
<feature type="compositionally biased region" description="Pro residues" evidence="1">
    <location>
        <begin position="808"/>
        <end position="817"/>
    </location>
</feature>
<feature type="compositionally biased region" description="Low complexity" evidence="1">
    <location>
        <begin position="792"/>
        <end position="803"/>
    </location>
</feature>
<feature type="compositionally biased region" description="Polar residues" evidence="1">
    <location>
        <begin position="501"/>
        <end position="512"/>
    </location>
</feature>
<dbReference type="InterPro" id="IPR012965">
    <property type="entry name" value="Msb1/Mug8_dom"/>
</dbReference>